<evidence type="ECO:0000313" key="3">
    <source>
        <dbReference type="Proteomes" id="UP001274830"/>
    </source>
</evidence>
<gene>
    <name evidence="2" type="ORF">LTR78_006298</name>
</gene>
<dbReference type="PANTHER" id="PTHR28086:SF1">
    <property type="entry name" value="CU(2+) SUPPRESSING AND BLEOMYCIN SENSITIVE PROTEIN 1"/>
    <property type="match status" value="1"/>
</dbReference>
<protein>
    <submittedName>
        <fullName evidence="2">Uncharacterized protein</fullName>
    </submittedName>
</protein>
<dbReference type="GO" id="GO:0005737">
    <property type="term" value="C:cytoplasm"/>
    <property type="evidence" value="ECO:0007669"/>
    <property type="project" value="TreeGrafter"/>
</dbReference>
<reference evidence="2" key="1">
    <citation type="submission" date="2023-07" db="EMBL/GenBank/DDBJ databases">
        <title>Black Yeasts Isolated from many extreme environments.</title>
        <authorList>
            <person name="Coleine C."/>
            <person name="Stajich J.E."/>
            <person name="Selbmann L."/>
        </authorList>
    </citation>
    <scope>NUCLEOTIDE SEQUENCE</scope>
    <source>
        <strain evidence="2">CCFEE 5485</strain>
    </source>
</reference>
<keyword evidence="3" id="KW-1185">Reference proteome</keyword>
<proteinExistence type="predicted"/>
<dbReference type="GO" id="GO:0005634">
    <property type="term" value="C:nucleus"/>
    <property type="evidence" value="ECO:0007669"/>
    <property type="project" value="TreeGrafter"/>
</dbReference>
<comment type="caution">
    <text evidence="2">The sequence shown here is derived from an EMBL/GenBank/DDBJ whole genome shotgun (WGS) entry which is preliminary data.</text>
</comment>
<dbReference type="EMBL" id="JAUTXT010000023">
    <property type="protein sequence ID" value="KAK3673745.1"/>
    <property type="molecule type" value="Genomic_DNA"/>
</dbReference>
<name>A0AAE1C021_9PEZI</name>
<feature type="compositionally biased region" description="Low complexity" evidence="1">
    <location>
        <begin position="465"/>
        <end position="474"/>
    </location>
</feature>
<dbReference type="AlphaFoldDB" id="A0AAE1C021"/>
<dbReference type="PANTHER" id="PTHR28086">
    <property type="entry name" value="UPF0662 PROTEIN YPL260W"/>
    <property type="match status" value="1"/>
</dbReference>
<evidence type="ECO:0000256" key="1">
    <source>
        <dbReference type="SAM" id="MobiDB-lite"/>
    </source>
</evidence>
<accession>A0AAE1C021</accession>
<evidence type="ECO:0000313" key="2">
    <source>
        <dbReference type="EMBL" id="KAK3673745.1"/>
    </source>
</evidence>
<organism evidence="2 3">
    <name type="scientific">Recurvomyces mirabilis</name>
    <dbReference type="NCBI Taxonomy" id="574656"/>
    <lineage>
        <taxon>Eukaryota</taxon>
        <taxon>Fungi</taxon>
        <taxon>Dikarya</taxon>
        <taxon>Ascomycota</taxon>
        <taxon>Pezizomycotina</taxon>
        <taxon>Dothideomycetes</taxon>
        <taxon>Dothideomycetidae</taxon>
        <taxon>Mycosphaerellales</taxon>
        <taxon>Teratosphaeriaceae</taxon>
        <taxon>Recurvomyces</taxon>
    </lineage>
</organism>
<dbReference type="Proteomes" id="UP001274830">
    <property type="component" value="Unassembled WGS sequence"/>
</dbReference>
<dbReference type="InterPro" id="IPR018810">
    <property type="entry name" value="UPF0662"/>
</dbReference>
<feature type="region of interest" description="Disordered" evidence="1">
    <location>
        <begin position="452"/>
        <end position="474"/>
    </location>
</feature>
<dbReference type="Pfam" id="PF10303">
    <property type="entry name" value="DUF2408"/>
    <property type="match status" value="2"/>
</dbReference>
<sequence>MTDSPAYRFPLDAQEQPILDRILNIRDNLSLLKQDRSTHIKSQDVVQYYNEVMEQVDKLNAIRETKRDEQNRVDTVLDDCFQLISLFFLTIGRNSEAPAVYSAISTVKRLLDHLKEAGFYSQKDLESINQHIQQWRASVRRGKDTFSDSLLTLLDARIDVCVHILHELQNHLSRLDPEMMGTYEKLVSILRSLSACNTRSKFPSREVKEFEQQLLEIQEQLHESKITYEGKTAEQVYAERLGQMSLTEGEVSDGPTVVRALLARCLLWVEIIQEKNGKIDDRFQETYDKLLKIRNTLEQMNLTHAWSLRETDLYSYQRQLDRIDAARISGNFLDAEGRPADLHAQRTLLYLMRKSYAYVYQYIVSSEPVSEALLPIYNQLLTLKRCLVEVKRSGGVDSPRELYPYSMKLNSIDNMKKDGKFMVGNDIPEGQASVTALLAECFELAYELREESQSHEEEEAGGKVEGVNGVQVAG</sequence>